<organism evidence="7 8">
    <name type="scientific">Arcicella aurantiaca</name>
    <dbReference type="NCBI Taxonomy" id="591202"/>
    <lineage>
        <taxon>Bacteria</taxon>
        <taxon>Pseudomonadati</taxon>
        <taxon>Bacteroidota</taxon>
        <taxon>Cytophagia</taxon>
        <taxon>Cytophagales</taxon>
        <taxon>Flectobacillaceae</taxon>
        <taxon>Arcicella</taxon>
    </lineage>
</organism>
<protein>
    <submittedName>
        <fullName evidence="7">Protein-S-isoprenylcysteine O-methyltransferase Ste14</fullName>
    </submittedName>
</protein>
<comment type="subcellular location">
    <subcellularLocation>
        <location evidence="1">Endomembrane system</location>
        <topology evidence="1">Multi-pass membrane protein</topology>
    </subcellularLocation>
</comment>
<dbReference type="GO" id="GO:0008168">
    <property type="term" value="F:methyltransferase activity"/>
    <property type="evidence" value="ECO:0007669"/>
    <property type="project" value="UniProtKB-KW"/>
</dbReference>
<dbReference type="AlphaFoldDB" id="A0A316E1G6"/>
<keyword evidence="8" id="KW-1185">Reference proteome</keyword>
<evidence type="ECO:0000256" key="5">
    <source>
        <dbReference type="ARBA" id="ARBA00023136"/>
    </source>
</evidence>
<dbReference type="InterPro" id="IPR033580">
    <property type="entry name" value="Nurim-like"/>
</dbReference>
<evidence type="ECO:0000256" key="6">
    <source>
        <dbReference type="SAM" id="Phobius"/>
    </source>
</evidence>
<keyword evidence="7" id="KW-0808">Transferase</keyword>
<feature type="transmembrane region" description="Helical" evidence="6">
    <location>
        <begin position="97"/>
        <end position="118"/>
    </location>
</feature>
<dbReference type="InterPro" id="IPR007318">
    <property type="entry name" value="Phopholipid_MeTrfase"/>
</dbReference>
<evidence type="ECO:0000256" key="2">
    <source>
        <dbReference type="ARBA" id="ARBA00010631"/>
    </source>
</evidence>
<dbReference type="PANTHER" id="PTHR31040">
    <property type="entry name" value="NURIM"/>
    <property type="match status" value="1"/>
</dbReference>
<evidence type="ECO:0000256" key="4">
    <source>
        <dbReference type="ARBA" id="ARBA00022989"/>
    </source>
</evidence>
<comment type="similarity">
    <text evidence="2">Belongs to the nurim family.</text>
</comment>
<evidence type="ECO:0000313" key="7">
    <source>
        <dbReference type="EMBL" id="PWK24467.1"/>
    </source>
</evidence>
<dbReference type="Proteomes" id="UP000245489">
    <property type="component" value="Unassembled WGS sequence"/>
</dbReference>
<dbReference type="PANTHER" id="PTHR31040:SF1">
    <property type="entry name" value="NURIM"/>
    <property type="match status" value="1"/>
</dbReference>
<accession>A0A316E1G6</accession>
<evidence type="ECO:0000256" key="1">
    <source>
        <dbReference type="ARBA" id="ARBA00004127"/>
    </source>
</evidence>
<dbReference type="Gene3D" id="1.20.120.1630">
    <property type="match status" value="1"/>
</dbReference>
<comment type="caution">
    <text evidence="7">The sequence shown here is derived from an EMBL/GenBank/DDBJ whole genome shotgun (WGS) entry which is preliminary data.</text>
</comment>
<reference evidence="7 8" key="1">
    <citation type="submission" date="2018-05" db="EMBL/GenBank/DDBJ databases">
        <title>Genomic Encyclopedia of Archaeal and Bacterial Type Strains, Phase II (KMG-II): from individual species to whole genera.</title>
        <authorList>
            <person name="Goeker M."/>
        </authorList>
    </citation>
    <scope>NUCLEOTIDE SEQUENCE [LARGE SCALE GENOMIC DNA]</scope>
    <source>
        <strain evidence="7 8">DSM 22214</strain>
    </source>
</reference>
<keyword evidence="3 6" id="KW-0812">Transmembrane</keyword>
<evidence type="ECO:0000256" key="3">
    <source>
        <dbReference type="ARBA" id="ARBA00022692"/>
    </source>
</evidence>
<keyword evidence="4 6" id="KW-1133">Transmembrane helix</keyword>
<gene>
    <name evidence="7" type="ORF">LV89_02980</name>
</gene>
<keyword evidence="7" id="KW-0489">Methyltransferase</keyword>
<dbReference type="GO" id="GO:0012505">
    <property type="term" value="C:endomembrane system"/>
    <property type="evidence" value="ECO:0007669"/>
    <property type="project" value="UniProtKB-SubCell"/>
</dbReference>
<proteinExistence type="inferred from homology"/>
<feature type="transmembrane region" description="Helical" evidence="6">
    <location>
        <begin position="36"/>
        <end position="55"/>
    </location>
</feature>
<name>A0A316E1G6_9BACT</name>
<dbReference type="GO" id="GO:0032259">
    <property type="term" value="P:methylation"/>
    <property type="evidence" value="ECO:0007669"/>
    <property type="project" value="UniProtKB-KW"/>
</dbReference>
<feature type="transmembrane region" description="Helical" evidence="6">
    <location>
        <begin position="67"/>
        <end position="85"/>
    </location>
</feature>
<sequence length="217" mass="25164">MIDFTSLSITILSLYFLKHLYFYISILDTYMQTNIYLGIAWLIYGAIHSLLATEILKKAFPSKYYRLIYNSLAIVLIIPILYLQVTLPSVNMMQSSLLSQILSGMMMLSGIYLVYVSFRNYDLKAFLGIDFNDAKKKSDLQIEGVSSVVRHPIYTGILLFLWGTFGYFTTESYLVTAIALTLYIRIGIYFEEKKLVQEFGKQYEKYQKEVPMLIPKF</sequence>
<dbReference type="Pfam" id="PF04191">
    <property type="entry name" value="PEMT"/>
    <property type="match status" value="1"/>
</dbReference>
<feature type="transmembrane region" description="Helical" evidence="6">
    <location>
        <begin position="7"/>
        <end position="24"/>
    </location>
</feature>
<keyword evidence="5 6" id="KW-0472">Membrane</keyword>
<evidence type="ECO:0000313" key="8">
    <source>
        <dbReference type="Proteomes" id="UP000245489"/>
    </source>
</evidence>
<dbReference type="EMBL" id="QGGO01000015">
    <property type="protein sequence ID" value="PWK24467.1"/>
    <property type="molecule type" value="Genomic_DNA"/>
</dbReference>